<proteinExistence type="predicted"/>
<organism evidence="1 2">
    <name type="scientific">Nocardiopsis suaedae</name>
    <dbReference type="NCBI Taxonomy" id="3018444"/>
    <lineage>
        <taxon>Bacteria</taxon>
        <taxon>Bacillati</taxon>
        <taxon>Actinomycetota</taxon>
        <taxon>Actinomycetes</taxon>
        <taxon>Streptosporangiales</taxon>
        <taxon>Nocardiopsidaceae</taxon>
        <taxon>Nocardiopsis</taxon>
    </lineage>
</organism>
<sequence>MLPEQFGKSPYSQAQGDCVAARIDDEGWVEVQDTVNPDRVLGLPSAERVALLRAHGRSSAS</sequence>
<protein>
    <submittedName>
        <fullName evidence="1">DUF397 domain-containing protein</fullName>
    </submittedName>
</protein>
<comment type="caution">
    <text evidence="1">The sequence shown here is derived from an EMBL/GenBank/DDBJ whole genome shotgun (WGS) entry which is preliminary data.</text>
</comment>
<dbReference type="EMBL" id="JAQFWP010000019">
    <property type="protein sequence ID" value="MDA2805322.1"/>
    <property type="molecule type" value="Genomic_DNA"/>
</dbReference>
<accession>A0ABT4TKU3</accession>
<dbReference type="RefSeq" id="WP_270677977.1">
    <property type="nucleotide sequence ID" value="NZ_JAQFWP010000019.1"/>
</dbReference>
<evidence type="ECO:0000313" key="2">
    <source>
        <dbReference type="Proteomes" id="UP001165685"/>
    </source>
</evidence>
<dbReference type="Proteomes" id="UP001165685">
    <property type="component" value="Unassembled WGS sequence"/>
</dbReference>
<reference evidence="1" key="1">
    <citation type="submission" date="2023-01" db="EMBL/GenBank/DDBJ databases">
        <title>Draft genome sequence of Nocardiopsis sp. LSu2-4 isolated from halophytes.</title>
        <authorList>
            <person name="Duangmal K."/>
            <person name="Chantavorakit T."/>
        </authorList>
    </citation>
    <scope>NUCLEOTIDE SEQUENCE</scope>
    <source>
        <strain evidence="1">LSu2-4</strain>
    </source>
</reference>
<gene>
    <name evidence="1" type="ORF">O4U47_12440</name>
</gene>
<keyword evidence="2" id="KW-1185">Reference proteome</keyword>
<evidence type="ECO:0000313" key="1">
    <source>
        <dbReference type="EMBL" id="MDA2805322.1"/>
    </source>
</evidence>
<name>A0ABT4TKU3_9ACTN</name>